<sequence>MKSSPVEVSFDTSSLLDECHLDVHDLLPEDSACSPTKKSGHAFGSIQLLSATPTPDLLCGMSLMTSDLFQATYHLRNSASSGDLLEGRPLHNDKIEKLLDLLKEGNDDFELDDQLRTRVFKGRFSRRTDPLDGDLDSYLHTKLHNDNKENVSPEPSKKRKDGSALRPAKRHKGASTVLQALPNASNMAHSTNISNNTCNNTIGNSTAEKGHKKRLSQKQALQSLLIPQLLLQPLQLQPTQPLQLQSSLPALRSPNRICMPKSSRIVKPQHLVLKPLNKLDIYLVDSLTGLVNDATQFGTELNASNCEGFPMPEDVNEIVQIPTNETVPSSEQQKMALIKAYHSTRVVTLPSDSSYRGFYNKREFDEYVRMGKTEAKAHEEKRRVRWAEDLEW</sequence>
<feature type="region of interest" description="Disordered" evidence="1">
    <location>
        <begin position="135"/>
        <end position="215"/>
    </location>
</feature>
<dbReference type="EMBL" id="LT635767">
    <property type="protein sequence ID" value="SGZ54929.1"/>
    <property type="molecule type" value="Genomic_DNA"/>
</dbReference>
<feature type="compositionally biased region" description="Low complexity" evidence="1">
    <location>
        <begin position="190"/>
        <end position="206"/>
    </location>
</feature>
<accession>A0A1L0BUA5</accession>
<feature type="compositionally biased region" description="Basic and acidic residues" evidence="1">
    <location>
        <begin position="137"/>
        <end position="151"/>
    </location>
</feature>
<feature type="compositionally biased region" description="Polar residues" evidence="1">
    <location>
        <begin position="176"/>
        <end position="189"/>
    </location>
</feature>
<protein>
    <submittedName>
        <fullName evidence="2">CIC11C00000005928</fullName>
    </submittedName>
</protein>
<evidence type="ECO:0000313" key="2">
    <source>
        <dbReference type="EMBL" id="SGZ54929.1"/>
    </source>
</evidence>
<organism evidence="2 3">
    <name type="scientific">Sungouiella intermedia</name>
    <dbReference type="NCBI Taxonomy" id="45354"/>
    <lineage>
        <taxon>Eukaryota</taxon>
        <taxon>Fungi</taxon>
        <taxon>Dikarya</taxon>
        <taxon>Ascomycota</taxon>
        <taxon>Saccharomycotina</taxon>
        <taxon>Pichiomycetes</taxon>
        <taxon>Metschnikowiaceae</taxon>
        <taxon>Sungouiella</taxon>
    </lineage>
</organism>
<gene>
    <name evidence="2" type="ORF">SAMEA4029009_CIC11G00000005928</name>
</gene>
<name>A0A1L0BUA5_9ASCO</name>
<dbReference type="AlphaFoldDB" id="A0A1L0BUA5"/>
<proteinExistence type="predicted"/>
<evidence type="ECO:0000313" key="3">
    <source>
        <dbReference type="Proteomes" id="UP000182259"/>
    </source>
</evidence>
<dbReference type="Proteomes" id="UP000182259">
    <property type="component" value="Chromosome IV"/>
</dbReference>
<reference evidence="2 3" key="1">
    <citation type="submission" date="2016-10" db="EMBL/GenBank/DDBJ databases">
        <authorList>
            <person name="de Groot N.N."/>
        </authorList>
    </citation>
    <scope>NUCLEOTIDE SEQUENCE [LARGE SCALE GENOMIC DNA]</scope>
    <source>
        <strain evidence="2 3">PYCC 4715</strain>
    </source>
</reference>
<evidence type="ECO:0000256" key="1">
    <source>
        <dbReference type="SAM" id="MobiDB-lite"/>
    </source>
</evidence>